<feature type="transmembrane region" description="Helical" evidence="4">
    <location>
        <begin position="530"/>
        <end position="554"/>
    </location>
</feature>
<dbReference type="PROSITE" id="PS00211">
    <property type="entry name" value="ABC_TRANSPORTER_1"/>
    <property type="match status" value="1"/>
</dbReference>
<keyword evidence="4" id="KW-0812">Transmembrane</keyword>
<organism evidence="6 7">
    <name type="scientific">Listeria grandensis</name>
    <dbReference type="NCBI Taxonomy" id="1494963"/>
    <lineage>
        <taxon>Bacteria</taxon>
        <taxon>Bacillati</taxon>
        <taxon>Bacillota</taxon>
        <taxon>Bacilli</taxon>
        <taxon>Bacillales</taxon>
        <taxon>Listeriaceae</taxon>
        <taxon>Listeria</taxon>
    </lineage>
</organism>
<evidence type="ECO:0000259" key="5">
    <source>
        <dbReference type="PROSITE" id="PS50893"/>
    </source>
</evidence>
<proteinExistence type="predicted"/>
<evidence type="ECO:0000256" key="3">
    <source>
        <dbReference type="ARBA" id="ARBA00022840"/>
    </source>
</evidence>
<dbReference type="GO" id="GO:0016887">
    <property type="term" value="F:ATP hydrolysis activity"/>
    <property type="evidence" value="ECO:0007669"/>
    <property type="project" value="InterPro"/>
</dbReference>
<name>A0A7X0Y6A3_9LIST</name>
<dbReference type="Pfam" id="PF00005">
    <property type="entry name" value="ABC_tran"/>
    <property type="match status" value="1"/>
</dbReference>
<feature type="transmembrane region" description="Helical" evidence="4">
    <location>
        <begin position="481"/>
        <end position="502"/>
    </location>
</feature>
<reference evidence="6 7" key="1">
    <citation type="submission" date="2020-03" db="EMBL/GenBank/DDBJ databases">
        <title>Soil Listeria distribution.</title>
        <authorList>
            <person name="Liao J."/>
            <person name="Wiedmann M."/>
        </authorList>
    </citation>
    <scope>NUCLEOTIDE SEQUENCE [LARGE SCALE GENOMIC DNA]</scope>
    <source>
        <strain evidence="6 7">FSL L7-0741</strain>
    </source>
</reference>
<feature type="transmembrane region" description="Helical" evidence="4">
    <location>
        <begin position="208"/>
        <end position="232"/>
    </location>
</feature>
<gene>
    <name evidence="6" type="ORF">HCA69_14235</name>
</gene>
<protein>
    <submittedName>
        <fullName evidence="6">ATP-binding cassette domain-containing protein</fullName>
    </submittedName>
</protein>
<evidence type="ECO:0000256" key="4">
    <source>
        <dbReference type="SAM" id="Phobius"/>
    </source>
</evidence>
<evidence type="ECO:0000313" key="7">
    <source>
        <dbReference type="Proteomes" id="UP000535908"/>
    </source>
</evidence>
<comment type="caution">
    <text evidence="6">The sequence shown here is derived from an EMBL/GenBank/DDBJ whole genome shotgun (WGS) entry which is preliminary data.</text>
</comment>
<keyword evidence="4" id="KW-1133">Transmembrane helix</keyword>
<sequence length="593" mass="67606">MNKTKAFSIFSIRKPGIYMITGSNGGGKTTFIENELKNKQAQSQDIAYFAQKNWKYKTIARKYLAFPEINSQLVEKYCNLFSIDAYHLDKDIQALSGGEFVKIELVRTLSLDTEILILDEPTNNLDNRSTEILSDVLNELSKSKIIFLVSHDKRLDNFSDKTIFIDQGQAEVSPLIELEEAHVEEQKKKFVLKRKIFLYLLKSKFNMLMLFFILVLTSLLTIIVSNTILYSVPMENELASDNYFEMLDIGENHSRYFDTVMTASEAAEKFQKPNYLSVDELTDLNKKEYINQIYIINQSYINELKMDNSQLELLSLPEIVTSSPNYENSFPVSSTKLIKGRLPRDSEKEIALSFAQLEKFFNYGSSGEESVIGERVVIQGVPFKIVGIVNSPVAAISYSNQMQQYGATTVANENASQLNEMLATLKKQGYEEPNFSNIFIETKTNKPLELLNYLEVHGPSYQYASNYVDQAIQLSLYKEKLTLIISVSVILSVIISALILTFGRKSFNLVSGFVNDMSNLNFRPSKNKRMLYLILMIDYMLSVPICLIWNQLIIGGEAGFIMLLPTLGISLVMFMATLFLMNYRDKKNDSRNL</sequence>
<dbReference type="InterPro" id="IPR003439">
    <property type="entry name" value="ABC_transporter-like_ATP-bd"/>
</dbReference>
<evidence type="ECO:0000256" key="1">
    <source>
        <dbReference type="ARBA" id="ARBA00022448"/>
    </source>
</evidence>
<feature type="transmembrane region" description="Helical" evidence="4">
    <location>
        <begin position="560"/>
        <end position="581"/>
    </location>
</feature>
<dbReference type="SMART" id="SM00382">
    <property type="entry name" value="AAA"/>
    <property type="match status" value="1"/>
</dbReference>
<dbReference type="InterPro" id="IPR027417">
    <property type="entry name" value="P-loop_NTPase"/>
</dbReference>
<keyword evidence="4" id="KW-0472">Membrane</keyword>
<dbReference type="Gene3D" id="3.40.50.300">
    <property type="entry name" value="P-loop containing nucleotide triphosphate hydrolases"/>
    <property type="match status" value="1"/>
</dbReference>
<dbReference type="PROSITE" id="PS50893">
    <property type="entry name" value="ABC_TRANSPORTER_2"/>
    <property type="match status" value="1"/>
</dbReference>
<dbReference type="GO" id="GO:0005524">
    <property type="term" value="F:ATP binding"/>
    <property type="evidence" value="ECO:0007669"/>
    <property type="project" value="UniProtKB-KW"/>
</dbReference>
<dbReference type="EMBL" id="JAARWN010000018">
    <property type="protein sequence ID" value="MBC1937533.1"/>
    <property type="molecule type" value="Genomic_DNA"/>
</dbReference>
<dbReference type="RefSeq" id="WP_185411637.1">
    <property type="nucleotide sequence ID" value="NZ_JAARRE010000017.1"/>
</dbReference>
<evidence type="ECO:0000313" key="6">
    <source>
        <dbReference type="EMBL" id="MBC1937533.1"/>
    </source>
</evidence>
<dbReference type="PANTHER" id="PTHR42939">
    <property type="entry name" value="ABC TRANSPORTER ATP-BINDING PROTEIN ALBC-RELATED"/>
    <property type="match status" value="1"/>
</dbReference>
<dbReference type="PANTHER" id="PTHR42939:SF1">
    <property type="entry name" value="ABC TRANSPORTER ATP-BINDING PROTEIN ALBC-RELATED"/>
    <property type="match status" value="1"/>
</dbReference>
<dbReference type="Proteomes" id="UP000535908">
    <property type="component" value="Unassembled WGS sequence"/>
</dbReference>
<dbReference type="InterPro" id="IPR051782">
    <property type="entry name" value="ABC_Transporter_VariousFunc"/>
</dbReference>
<dbReference type="InterPro" id="IPR003593">
    <property type="entry name" value="AAA+_ATPase"/>
</dbReference>
<dbReference type="AlphaFoldDB" id="A0A7X0Y6A3"/>
<keyword evidence="2" id="KW-0547">Nucleotide-binding</keyword>
<evidence type="ECO:0000256" key="2">
    <source>
        <dbReference type="ARBA" id="ARBA00022741"/>
    </source>
</evidence>
<accession>A0A7X0Y6A3</accession>
<feature type="domain" description="ABC transporter" evidence="5">
    <location>
        <begin position="1"/>
        <end position="192"/>
    </location>
</feature>
<dbReference type="SUPFAM" id="SSF52540">
    <property type="entry name" value="P-loop containing nucleoside triphosphate hydrolases"/>
    <property type="match status" value="1"/>
</dbReference>
<dbReference type="InterPro" id="IPR017871">
    <property type="entry name" value="ABC_transporter-like_CS"/>
</dbReference>
<keyword evidence="3 6" id="KW-0067">ATP-binding</keyword>
<keyword evidence="1" id="KW-0813">Transport</keyword>